<protein>
    <submittedName>
        <fullName evidence="2">Uncharacterized protein</fullName>
    </submittedName>
</protein>
<dbReference type="Proteomes" id="UP000291116">
    <property type="component" value="Unassembled WGS sequence"/>
</dbReference>
<sequence length="602" mass="67077">MSFTSPTNTTNMSNGNSILARASEGDNTKGTEDVENELCLSSKYNHDLVLTPRTEASTPEYLDPKTNSVSSSDGINCVIKSPRDASSSESSADEEQDLKLQRHMSQTDNHICMLDRNGDLNEVAGSQSMLSQELMDHGNDHSDSNNSGDEEATETSTAPCLLEDLGLKKGSQPESSIGIAKRLGLLPHTQEEGGEESQVEDDEGLYARHKTQSHRVQVLKAVDDNKQVEEDQHVGSTKTSPRNDIVDKDYEFQFQKTEAARATRAISSSQRLLDDSSRKTPISGLELLTQVGIKEANKAAAMTSNGHAIDNENVSNKAIAVAAMISIPKTTVYPNEGFGSLLDAVAKITEQEASGLDCSMDWVSSQASNDAPTRTKRVKKRKKPPVDSKGSTTKVQRKSETQKLKEKIRREKIELENERAQATAKRAAIVAEHTTTDPVIAKKLLLSMALARENPRSIPKTLPGKGHVVQKSFFWAHYPPLEMVLKKHMAEYYELSTHQCQSREQQAFNNYMVDLVKDVADQQEWKFADSFCDKSLRDRIRCYYKTHIQNAKKRLRTMVRNPTKKANARHLCEHLDLIQKHRVEEGTSKAKPEQGNEKNKKK</sequence>
<dbReference type="OrthoDB" id="48967at2759"/>
<feature type="region of interest" description="Disordered" evidence="1">
    <location>
        <begin position="134"/>
        <end position="157"/>
    </location>
</feature>
<evidence type="ECO:0000313" key="3">
    <source>
        <dbReference type="Proteomes" id="UP000291116"/>
    </source>
</evidence>
<gene>
    <name evidence="2" type="ORF">PSNMU_V1.4_AUG-EV-PASAV3_0017060</name>
</gene>
<accession>A0A448YYV1</accession>
<feature type="region of interest" description="Disordered" evidence="1">
    <location>
        <begin position="1"/>
        <end position="31"/>
    </location>
</feature>
<feature type="compositionally biased region" description="Polar residues" evidence="1">
    <location>
        <begin position="1"/>
        <end position="17"/>
    </location>
</feature>
<feature type="region of interest" description="Disordered" evidence="1">
    <location>
        <begin position="50"/>
        <end position="99"/>
    </location>
</feature>
<reference evidence="2 3" key="1">
    <citation type="submission" date="2019-01" db="EMBL/GenBank/DDBJ databases">
        <authorList>
            <person name="Ferrante I. M."/>
        </authorList>
    </citation>
    <scope>NUCLEOTIDE SEQUENCE [LARGE SCALE GENOMIC DNA]</scope>
    <source>
        <strain evidence="2 3">B856</strain>
    </source>
</reference>
<organism evidence="2 3">
    <name type="scientific">Pseudo-nitzschia multistriata</name>
    <dbReference type="NCBI Taxonomy" id="183589"/>
    <lineage>
        <taxon>Eukaryota</taxon>
        <taxon>Sar</taxon>
        <taxon>Stramenopiles</taxon>
        <taxon>Ochrophyta</taxon>
        <taxon>Bacillariophyta</taxon>
        <taxon>Bacillariophyceae</taxon>
        <taxon>Bacillariophycidae</taxon>
        <taxon>Bacillariales</taxon>
        <taxon>Bacillariaceae</taxon>
        <taxon>Pseudo-nitzschia</taxon>
    </lineage>
</organism>
<feature type="region of interest" description="Disordered" evidence="1">
    <location>
        <begin position="223"/>
        <end position="243"/>
    </location>
</feature>
<proteinExistence type="predicted"/>
<feature type="compositionally biased region" description="Basic and acidic residues" evidence="1">
    <location>
        <begin position="397"/>
        <end position="406"/>
    </location>
</feature>
<dbReference type="EMBL" id="CAACVS010000045">
    <property type="protein sequence ID" value="VEU34983.1"/>
    <property type="molecule type" value="Genomic_DNA"/>
</dbReference>
<dbReference type="AlphaFoldDB" id="A0A448YYV1"/>
<feature type="region of interest" description="Disordered" evidence="1">
    <location>
        <begin position="366"/>
        <end position="406"/>
    </location>
</feature>
<evidence type="ECO:0000256" key="1">
    <source>
        <dbReference type="SAM" id="MobiDB-lite"/>
    </source>
</evidence>
<name>A0A448YYV1_9STRA</name>
<feature type="compositionally biased region" description="Polar residues" evidence="1">
    <location>
        <begin position="65"/>
        <end position="74"/>
    </location>
</feature>
<feature type="compositionally biased region" description="Basic residues" evidence="1">
    <location>
        <begin position="374"/>
        <end position="383"/>
    </location>
</feature>
<keyword evidence="3" id="KW-1185">Reference proteome</keyword>
<feature type="region of interest" description="Disordered" evidence="1">
    <location>
        <begin position="582"/>
        <end position="602"/>
    </location>
</feature>
<feature type="compositionally biased region" description="Basic and acidic residues" evidence="1">
    <location>
        <begin position="223"/>
        <end position="233"/>
    </location>
</feature>
<feature type="compositionally biased region" description="Basic and acidic residues" evidence="1">
    <location>
        <begin position="134"/>
        <end position="143"/>
    </location>
</feature>
<evidence type="ECO:0000313" key="2">
    <source>
        <dbReference type="EMBL" id="VEU34983.1"/>
    </source>
</evidence>